<name>A0A6L2J6Q1_TANCI</name>
<organism evidence="1">
    <name type="scientific">Tanacetum cinerariifolium</name>
    <name type="common">Dalmatian daisy</name>
    <name type="synonym">Chrysanthemum cinerariifolium</name>
    <dbReference type="NCBI Taxonomy" id="118510"/>
    <lineage>
        <taxon>Eukaryota</taxon>
        <taxon>Viridiplantae</taxon>
        <taxon>Streptophyta</taxon>
        <taxon>Embryophyta</taxon>
        <taxon>Tracheophyta</taxon>
        <taxon>Spermatophyta</taxon>
        <taxon>Magnoliopsida</taxon>
        <taxon>eudicotyledons</taxon>
        <taxon>Gunneridae</taxon>
        <taxon>Pentapetalae</taxon>
        <taxon>asterids</taxon>
        <taxon>campanulids</taxon>
        <taxon>Asterales</taxon>
        <taxon>Asteraceae</taxon>
        <taxon>Asteroideae</taxon>
        <taxon>Anthemideae</taxon>
        <taxon>Anthemidinae</taxon>
        <taxon>Tanacetum</taxon>
    </lineage>
</organism>
<gene>
    <name evidence="1" type="ORF">Tci_004308</name>
</gene>
<reference evidence="1" key="1">
    <citation type="journal article" date="2019" name="Sci. Rep.">
        <title>Draft genome of Tanacetum cinerariifolium, the natural source of mosquito coil.</title>
        <authorList>
            <person name="Yamashiro T."/>
            <person name="Shiraishi A."/>
            <person name="Satake H."/>
            <person name="Nakayama K."/>
        </authorList>
    </citation>
    <scope>NUCLEOTIDE SEQUENCE</scope>
</reference>
<sequence>MAAAAATVTDSLLPSHCRYTTSLHNHANCHAPQPPLTPATTAAPQQQQWLFQPLPPSWWAVKGSLATTAAVGLIQPPISWAVRRQTTIVVAVGRGYSHHSRTLWGRPVMAQPLVKPRGVQPLNTTTVVAAEPTTATKAAPWWCRARGAPQSGIPLRCCDFEGVTDWYQSTRYSELGLLQNLDYNRFSKKFKSLSPLSDIRARILPAVLPPSLVLSQSPIFDSLDFFPSEEISPKDTETSVSPTSSLGSSLPIMLTISPLYYPFDKSIFAELDNSLWIIPRPLKEEPVPKEPNELDTYWNAHLWK</sequence>
<proteinExistence type="predicted"/>
<protein>
    <submittedName>
        <fullName evidence="1">Uncharacterized protein</fullName>
    </submittedName>
</protein>
<evidence type="ECO:0000313" key="1">
    <source>
        <dbReference type="EMBL" id="GEU32330.1"/>
    </source>
</evidence>
<dbReference type="EMBL" id="BKCJ010000342">
    <property type="protein sequence ID" value="GEU32330.1"/>
    <property type="molecule type" value="Genomic_DNA"/>
</dbReference>
<accession>A0A6L2J6Q1</accession>
<comment type="caution">
    <text evidence="1">The sequence shown here is derived from an EMBL/GenBank/DDBJ whole genome shotgun (WGS) entry which is preliminary data.</text>
</comment>
<dbReference type="AlphaFoldDB" id="A0A6L2J6Q1"/>